<dbReference type="EMBL" id="VORT01000002">
    <property type="protein sequence ID" value="TXD74443.1"/>
    <property type="molecule type" value="Genomic_DNA"/>
</dbReference>
<name>A0A5C6Z4R0_9FLAO</name>
<accession>A0A5C6Z4R0</accession>
<sequence>MLITVKILPTNDIGVRCWVFYFGGLDTNSTSLRSLEFTRSPFVIVTWVMIQTVIASAAKQSHETTCHHE</sequence>
<comment type="caution">
    <text evidence="1">The sequence shown here is derived from an EMBL/GenBank/DDBJ whole genome shotgun (WGS) entry which is preliminary data.</text>
</comment>
<protein>
    <submittedName>
        <fullName evidence="1">Uncharacterized protein</fullName>
    </submittedName>
</protein>
<gene>
    <name evidence="1" type="ORF">ESU54_04120</name>
</gene>
<evidence type="ECO:0000313" key="1">
    <source>
        <dbReference type="EMBL" id="TXD74443.1"/>
    </source>
</evidence>
<reference evidence="1 2" key="1">
    <citation type="submission" date="2019-08" db="EMBL/GenBank/DDBJ databases">
        <title>Genome of Aequorivita antarctica SW49 (type strain).</title>
        <authorList>
            <person name="Bowman J.P."/>
        </authorList>
    </citation>
    <scope>NUCLEOTIDE SEQUENCE [LARGE SCALE GENOMIC DNA]</scope>
    <source>
        <strain evidence="1 2">SW49</strain>
    </source>
</reference>
<dbReference type="OrthoDB" id="1491115at2"/>
<evidence type="ECO:0000313" key="2">
    <source>
        <dbReference type="Proteomes" id="UP000321497"/>
    </source>
</evidence>
<organism evidence="1 2">
    <name type="scientific">Aequorivita antarctica</name>
    <dbReference type="NCBI Taxonomy" id="153266"/>
    <lineage>
        <taxon>Bacteria</taxon>
        <taxon>Pseudomonadati</taxon>
        <taxon>Bacteroidota</taxon>
        <taxon>Flavobacteriia</taxon>
        <taxon>Flavobacteriales</taxon>
        <taxon>Flavobacteriaceae</taxon>
        <taxon>Aequorivita</taxon>
    </lineage>
</organism>
<proteinExistence type="predicted"/>
<dbReference type="RefSeq" id="WP_146743974.1">
    <property type="nucleotide sequence ID" value="NZ_UEGI01000003.1"/>
</dbReference>
<dbReference type="Proteomes" id="UP000321497">
    <property type="component" value="Unassembled WGS sequence"/>
</dbReference>
<keyword evidence="2" id="KW-1185">Reference proteome</keyword>
<dbReference type="AlphaFoldDB" id="A0A5C6Z4R0"/>